<dbReference type="Proteomes" id="UP000027284">
    <property type="component" value="Unassembled WGS sequence"/>
</dbReference>
<gene>
    <name evidence="1" type="ORF">EG19_06805</name>
</gene>
<dbReference type="EMBL" id="JMFG01000025">
    <property type="protein sequence ID" value="KDA53190.1"/>
    <property type="molecule type" value="Genomic_DNA"/>
</dbReference>
<dbReference type="AlphaFoldDB" id="A0A062XXF6"/>
<name>A0A062XXF6_9BACT</name>
<dbReference type="STRING" id="1312852.EG19_06805"/>
<evidence type="ECO:0000313" key="1">
    <source>
        <dbReference type="EMBL" id="KDA53190.1"/>
    </source>
</evidence>
<dbReference type="RefSeq" id="WP_038050000.1">
    <property type="nucleotide sequence ID" value="NZ_JMFG01000025.1"/>
</dbReference>
<comment type="caution">
    <text evidence="1">The sequence shown here is derived from an EMBL/GenBank/DDBJ whole genome shotgun (WGS) entry which is preliminary data.</text>
</comment>
<evidence type="ECO:0000313" key="2">
    <source>
        <dbReference type="Proteomes" id="UP000027284"/>
    </source>
</evidence>
<keyword evidence="2" id="KW-1185">Reference proteome</keyword>
<protein>
    <submittedName>
        <fullName evidence="1">Uncharacterized protein</fullName>
    </submittedName>
</protein>
<proteinExistence type="predicted"/>
<accession>A0A062XXF6</accession>
<organism evidence="1 2">
    <name type="scientific">Thermoanaerobaculum aquaticum</name>
    <dbReference type="NCBI Taxonomy" id="1312852"/>
    <lineage>
        <taxon>Bacteria</taxon>
        <taxon>Pseudomonadati</taxon>
        <taxon>Acidobacteriota</taxon>
        <taxon>Thermoanaerobaculia</taxon>
        <taxon>Thermoanaerobaculales</taxon>
        <taxon>Thermoanaerobaculaceae</taxon>
        <taxon>Thermoanaerobaculum</taxon>
    </lineage>
</organism>
<reference evidence="1 2" key="1">
    <citation type="submission" date="2014-04" db="EMBL/GenBank/DDBJ databases">
        <title>The Genome Sequence of Thermoanaerobaculum aquaticum MP-01, The First Cultivated Group 23 Acidobacterium.</title>
        <authorList>
            <person name="Stamps B.W."/>
            <person name="Losey N.A."/>
            <person name="Lawson P.A."/>
            <person name="Stevenson B.S."/>
        </authorList>
    </citation>
    <scope>NUCLEOTIDE SEQUENCE [LARGE SCALE GENOMIC DNA]</scope>
    <source>
        <strain evidence="1 2">MP-01</strain>
    </source>
</reference>
<sequence>MVTYEDRAWNFLSQVVVEIVKETHVRVLFNRVLFSNEEGSCGGGDPSSFRLCYEGTDELFEAVLRTLYPDQDLLVDEEQLRISFTNKCAGLPPVYVGQTWEQLKNAIKQAGANRSRTVASLFRLSCVYQASSLGFAPQVINVDEAARFFDVALVPSRKISDLAKELRKKAKKKKAKEEDWEDLVAYAAMQVLEDEYLKLSTEGTTSVVSIFPLSPLWRKSGFFFVWYPYEKGNDQALKEALRKMEDAERYLRKLLPQMTSVVALLLGGEIFEETKATDQAEGVVERVLPSRRSIEPGGA</sequence>